<name>A0A6J7HSX9_9ZZZZ</name>
<dbReference type="PRINTS" id="PR00370">
    <property type="entry name" value="FMOXYGENASE"/>
</dbReference>
<dbReference type="Pfam" id="PF00743">
    <property type="entry name" value="FMO-like"/>
    <property type="match status" value="1"/>
</dbReference>
<keyword evidence="3" id="KW-0560">Oxidoreductase</keyword>
<dbReference type="GO" id="GO:0050661">
    <property type="term" value="F:NADP binding"/>
    <property type="evidence" value="ECO:0007669"/>
    <property type="project" value="InterPro"/>
</dbReference>
<dbReference type="SUPFAM" id="SSF51905">
    <property type="entry name" value="FAD/NAD(P)-binding domain"/>
    <property type="match status" value="2"/>
</dbReference>
<evidence type="ECO:0000313" key="4">
    <source>
        <dbReference type="EMBL" id="CAB4919465.1"/>
    </source>
</evidence>
<dbReference type="GO" id="GO:0050660">
    <property type="term" value="F:flavin adenine dinucleotide binding"/>
    <property type="evidence" value="ECO:0007669"/>
    <property type="project" value="InterPro"/>
</dbReference>
<evidence type="ECO:0000256" key="2">
    <source>
        <dbReference type="ARBA" id="ARBA00022827"/>
    </source>
</evidence>
<dbReference type="InterPro" id="IPR036188">
    <property type="entry name" value="FAD/NAD-bd_sf"/>
</dbReference>
<keyword evidence="1" id="KW-0285">Flavoprotein</keyword>
<dbReference type="InterPro" id="IPR020946">
    <property type="entry name" value="Flavin_mOase-like"/>
</dbReference>
<proteinExistence type="predicted"/>
<evidence type="ECO:0000256" key="3">
    <source>
        <dbReference type="ARBA" id="ARBA00023002"/>
    </source>
</evidence>
<evidence type="ECO:0000256" key="1">
    <source>
        <dbReference type="ARBA" id="ARBA00022630"/>
    </source>
</evidence>
<keyword evidence="2" id="KW-0274">FAD</keyword>
<reference evidence="4" key="1">
    <citation type="submission" date="2020-05" db="EMBL/GenBank/DDBJ databases">
        <authorList>
            <person name="Chiriac C."/>
            <person name="Salcher M."/>
            <person name="Ghai R."/>
            <person name="Kavagutti S V."/>
        </authorList>
    </citation>
    <scope>NUCLEOTIDE SEQUENCE</scope>
</reference>
<dbReference type="EMBL" id="CAFBMK010000098">
    <property type="protein sequence ID" value="CAB4919465.1"/>
    <property type="molecule type" value="Genomic_DNA"/>
</dbReference>
<organism evidence="4">
    <name type="scientific">freshwater metagenome</name>
    <dbReference type="NCBI Taxonomy" id="449393"/>
    <lineage>
        <taxon>unclassified sequences</taxon>
        <taxon>metagenomes</taxon>
        <taxon>ecological metagenomes</taxon>
    </lineage>
</organism>
<dbReference type="InterPro" id="IPR000960">
    <property type="entry name" value="Flavin_mOase"/>
</dbReference>
<dbReference type="GO" id="GO:0004499">
    <property type="term" value="F:N,N-dimethylaniline monooxygenase activity"/>
    <property type="evidence" value="ECO:0007669"/>
    <property type="project" value="InterPro"/>
</dbReference>
<dbReference type="InterPro" id="IPR051209">
    <property type="entry name" value="FAD-bind_Monooxygenase_sf"/>
</dbReference>
<dbReference type="PANTHER" id="PTHR42877:SF4">
    <property type="entry name" value="FAD_NAD(P)-BINDING DOMAIN-CONTAINING PROTEIN-RELATED"/>
    <property type="match status" value="1"/>
</dbReference>
<dbReference type="AlphaFoldDB" id="A0A6J7HSX9"/>
<accession>A0A6J7HSX9</accession>
<dbReference type="Gene3D" id="3.50.50.60">
    <property type="entry name" value="FAD/NAD(P)-binding domain"/>
    <property type="match status" value="2"/>
</dbReference>
<protein>
    <submittedName>
        <fullName evidence="4">Unannotated protein</fullName>
    </submittedName>
</protein>
<sequence>MTRSADQHVVIVGAGFSGIAMGIELSREGVPFTILDRASDLGGVWHHNTYPGAACDIPSALYSFSYAPRGDWSHPCSPHDEIKGYLRECAERFGLVPHLRLGVEVADATFDEATARWTVTTEAGEELEASAVVLACGQLSRPAWPRIPGIDRFAGHSFHSAEWDHDHDLTGERIAVIGTGASAVQFVPPVAERAGRLHVFQRSPSYMLPRRNRPYAAWARTAIDKVPGLQRVRRGGIYAFCETLTFGLTSAPPIAAGLKAFTLGFLRRSVKDPELRAKLTPDYAIGCKRILFSSKFYPALQRPNVELVTDGIREITEHGIVTDDGQEREVDTIVFGTGFKSQQFVLPMTVRGAGGRELQEGWQAGAEAHHGMTVSGFPNLFVLYGPNTNLSVGSIVVMIEAQAAYVRRALGHVRSRGIDAIDVRPEVQQASNTGLQKDFEGSVWTGCSSWYRNASGRVVSNWPHRMREYQRLVADVRAEEFREVRATGAPEREREPAGVAD</sequence>
<dbReference type="PANTHER" id="PTHR42877">
    <property type="entry name" value="L-ORNITHINE N(5)-MONOOXYGENASE-RELATED"/>
    <property type="match status" value="1"/>
</dbReference>
<gene>
    <name evidence="4" type="ORF">UFOPK3564_01746</name>
</gene>